<dbReference type="GO" id="GO:0003676">
    <property type="term" value="F:nucleic acid binding"/>
    <property type="evidence" value="ECO:0007669"/>
    <property type="project" value="InterPro"/>
</dbReference>
<dbReference type="SUPFAM" id="SSF46689">
    <property type="entry name" value="Homeodomain-like"/>
    <property type="match status" value="1"/>
</dbReference>
<proteinExistence type="predicted"/>
<evidence type="ECO:0000313" key="3">
    <source>
        <dbReference type="Proteomes" id="UP000789342"/>
    </source>
</evidence>
<dbReference type="OrthoDB" id="2388844at2759"/>
<dbReference type="InterPro" id="IPR009057">
    <property type="entry name" value="Homeodomain-like_sf"/>
</dbReference>
<dbReference type="Gene3D" id="1.10.10.10">
    <property type="entry name" value="Winged helix-like DNA-binding domain superfamily/Winged helix DNA-binding domain"/>
    <property type="match status" value="1"/>
</dbReference>
<dbReference type="InterPro" id="IPR036397">
    <property type="entry name" value="RNaseH_sf"/>
</dbReference>
<dbReference type="InterPro" id="IPR047655">
    <property type="entry name" value="Transpos_IS630-like"/>
</dbReference>
<comment type="caution">
    <text evidence="2">The sequence shown here is derived from an EMBL/GenBank/DDBJ whole genome shotgun (WGS) entry which is preliminary data.</text>
</comment>
<keyword evidence="3" id="KW-1185">Reference proteome</keyword>
<dbReference type="NCBIfam" id="NF033545">
    <property type="entry name" value="transpos_IS630"/>
    <property type="match status" value="1"/>
</dbReference>
<dbReference type="AlphaFoldDB" id="A0A9N9B374"/>
<dbReference type="EMBL" id="CAJVPV010003435">
    <property type="protein sequence ID" value="CAG8551735.1"/>
    <property type="molecule type" value="Genomic_DNA"/>
</dbReference>
<sequence>MVQSLSDDLRWRVVYLHLDGYSKKKISSYLYISRSTVNRILCLYRRWGCVKDPFKGTRGRRKIFHHNDMKVLKSLVNEKVDWYLDELVVEMERRSGKKVSVPTLWRALKFCGITRKKLCKAAMERNELLRSAFIAKIGESYFPEQLIFIDESSKDERSLSRAYGYSFINRRAEKKVVFVRGKRYTVLLALTQEGIVAIDVMEGSCSKMRFREFILSKVIPCMNRYPDPNSVLVLDNAMIHYDEEWISIVEGLGGHVLFLPPYSPDFNPIETAFSVIKAWLKRYRDFALNRDDPIYSILIACSHITPEMAKSFFNSSIYF</sequence>
<evidence type="ECO:0000313" key="2">
    <source>
        <dbReference type="EMBL" id="CAG8551735.1"/>
    </source>
</evidence>
<organism evidence="2 3">
    <name type="scientific">Acaulospora morrowiae</name>
    <dbReference type="NCBI Taxonomy" id="94023"/>
    <lineage>
        <taxon>Eukaryota</taxon>
        <taxon>Fungi</taxon>
        <taxon>Fungi incertae sedis</taxon>
        <taxon>Mucoromycota</taxon>
        <taxon>Glomeromycotina</taxon>
        <taxon>Glomeromycetes</taxon>
        <taxon>Diversisporales</taxon>
        <taxon>Acaulosporaceae</taxon>
        <taxon>Acaulospora</taxon>
    </lineage>
</organism>
<dbReference type="PANTHER" id="PTHR46564:SF1">
    <property type="entry name" value="TRANSPOSASE"/>
    <property type="match status" value="1"/>
</dbReference>
<name>A0A9N9B374_9GLOM</name>
<accession>A0A9N9B374</accession>
<gene>
    <name evidence="2" type="ORF">AMORRO_LOCUS5605</name>
</gene>
<feature type="domain" description="Tc1-like transposase DDE" evidence="1">
    <location>
        <begin position="145"/>
        <end position="286"/>
    </location>
</feature>
<dbReference type="InterPro" id="IPR036388">
    <property type="entry name" value="WH-like_DNA-bd_sf"/>
</dbReference>
<dbReference type="Gene3D" id="3.30.420.10">
    <property type="entry name" value="Ribonuclease H-like superfamily/Ribonuclease H"/>
    <property type="match status" value="1"/>
</dbReference>
<protein>
    <submittedName>
        <fullName evidence="2">11571_t:CDS:1</fullName>
    </submittedName>
</protein>
<dbReference type="InterPro" id="IPR038717">
    <property type="entry name" value="Tc1-like_DDE_dom"/>
</dbReference>
<dbReference type="Proteomes" id="UP000789342">
    <property type="component" value="Unassembled WGS sequence"/>
</dbReference>
<evidence type="ECO:0000259" key="1">
    <source>
        <dbReference type="Pfam" id="PF13358"/>
    </source>
</evidence>
<reference evidence="2" key="1">
    <citation type="submission" date="2021-06" db="EMBL/GenBank/DDBJ databases">
        <authorList>
            <person name="Kallberg Y."/>
            <person name="Tangrot J."/>
            <person name="Rosling A."/>
        </authorList>
    </citation>
    <scope>NUCLEOTIDE SEQUENCE</scope>
    <source>
        <strain evidence="2">CL551</strain>
    </source>
</reference>
<feature type="non-terminal residue" evidence="2">
    <location>
        <position position="319"/>
    </location>
</feature>
<dbReference type="Pfam" id="PF13358">
    <property type="entry name" value="DDE_3"/>
    <property type="match status" value="1"/>
</dbReference>
<dbReference type="PANTHER" id="PTHR46564">
    <property type="entry name" value="TRANSPOSASE"/>
    <property type="match status" value="1"/>
</dbReference>
<dbReference type="Pfam" id="PF13384">
    <property type="entry name" value="HTH_23"/>
    <property type="match status" value="1"/>
</dbReference>